<accession>A0A183IKZ4</accession>
<sequence length="137" mass="14560">MCAALGPTAAKKVFVLPRSLLAVRSLVRSLPCLFASSFPHRSNARCNKVPTKDGHRTCGDGADLSSASTHYYSIYGNFCFDDAQDGRTFVTRDGSDAISAPDSVAAPYCRRPCASLAWLVSKVDGDGDSRLDVGIIG</sequence>
<protein>
    <submittedName>
        <fullName evidence="3">AMP-binding domain-containing protein</fullName>
    </submittedName>
</protein>
<dbReference type="Proteomes" id="UP000270296">
    <property type="component" value="Unassembled WGS sequence"/>
</dbReference>
<dbReference type="WBParaSite" id="SBAD_0000447401-mRNA-1">
    <property type="protein sequence ID" value="SBAD_0000447401-mRNA-1"/>
    <property type="gene ID" value="SBAD_0000447401"/>
</dbReference>
<dbReference type="AlphaFoldDB" id="A0A183IKZ4"/>
<reference evidence="3" key="1">
    <citation type="submission" date="2016-06" db="UniProtKB">
        <authorList>
            <consortium name="WormBaseParasite"/>
        </authorList>
    </citation>
    <scope>IDENTIFICATION</scope>
</reference>
<name>A0A183IKZ4_9BILA</name>
<reference evidence="1 2" key="2">
    <citation type="submission" date="2018-11" db="EMBL/GenBank/DDBJ databases">
        <authorList>
            <consortium name="Pathogen Informatics"/>
        </authorList>
    </citation>
    <scope>NUCLEOTIDE SEQUENCE [LARGE SCALE GENOMIC DNA]</scope>
</reference>
<dbReference type="EMBL" id="UZAM01008233">
    <property type="protein sequence ID" value="VDP03915.1"/>
    <property type="molecule type" value="Genomic_DNA"/>
</dbReference>
<keyword evidence="2" id="KW-1185">Reference proteome</keyword>
<evidence type="ECO:0000313" key="1">
    <source>
        <dbReference type="EMBL" id="VDP03915.1"/>
    </source>
</evidence>
<organism evidence="3">
    <name type="scientific">Soboliphyme baturini</name>
    <dbReference type="NCBI Taxonomy" id="241478"/>
    <lineage>
        <taxon>Eukaryota</taxon>
        <taxon>Metazoa</taxon>
        <taxon>Ecdysozoa</taxon>
        <taxon>Nematoda</taxon>
        <taxon>Enoplea</taxon>
        <taxon>Dorylaimia</taxon>
        <taxon>Dioctophymatida</taxon>
        <taxon>Dioctophymatoidea</taxon>
        <taxon>Soboliphymatidae</taxon>
        <taxon>Soboliphyme</taxon>
    </lineage>
</organism>
<gene>
    <name evidence="1" type="ORF">SBAD_LOCUS4290</name>
</gene>
<evidence type="ECO:0000313" key="3">
    <source>
        <dbReference type="WBParaSite" id="SBAD_0000447401-mRNA-1"/>
    </source>
</evidence>
<evidence type="ECO:0000313" key="2">
    <source>
        <dbReference type="Proteomes" id="UP000270296"/>
    </source>
</evidence>
<proteinExistence type="predicted"/>